<evidence type="ECO:0000256" key="1">
    <source>
        <dbReference type="ARBA" id="ARBA00001974"/>
    </source>
</evidence>
<comment type="caution">
    <text evidence="6">The sequence shown here is derived from an EMBL/GenBank/DDBJ whole genome shotgun (WGS) entry which is preliminary data.</text>
</comment>
<dbReference type="Gene3D" id="3.30.9.10">
    <property type="entry name" value="D-Amino Acid Oxidase, subunit A, domain 2"/>
    <property type="match status" value="1"/>
</dbReference>
<dbReference type="InterPro" id="IPR036188">
    <property type="entry name" value="FAD/NAD-bd_sf"/>
</dbReference>
<dbReference type="Gene3D" id="3.50.50.60">
    <property type="entry name" value="FAD/NAD(P)-binding domain"/>
    <property type="match status" value="1"/>
</dbReference>
<reference evidence="6 7" key="1">
    <citation type="submission" date="2019-10" db="EMBL/GenBank/DDBJ databases">
        <title>Description of Paenibacillus choica sp. nov.</title>
        <authorList>
            <person name="Carlier A."/>
            <person name="Qi S."/>
        </authorList>
    </citation>
    <scope>NUCLEOTIDE SEQUENCE [LARGE SCALE GENOMIC DNA]</scope>
    <source>
        <strain evidence="6 7">LMG 31460</strain>
    </source>
</reference>
<sequence length="386" mass="42116">MPTSYDVIVIGAGSMGMSAGYHLAKNKVKVLLIDKFDPPHVAGSHHGETRLIRHAYTGSSTYTAMALRSDRLWKELEEASGQRLIVRSGVLNMGAAESLHMGSKLKSTAAFGLKVDQLDADEIRKRWPGVNPPDSYIGLYEQEAGFLYSEACVRAYRQQALAAGARLLVNTPVTSIKIGKSGVTVQTLDGAYHADQLILSAGAWFSKLNAIIQLPIRSVRKAVAWFKSDESLYDSARFPGFTFGAENGGFYGFPSIDGSGVKIGRHDAGQPWKPGQPFEPFGHYTEDERDLRQALEAFLPQAAGQVLRGAVCKYELTPDEHFIIDRHPEHAHVLVAGGFSGHGFKFASVVGEILSDLSREGITEQDIAPFTLSRFSVRDDLAAHIN</sequence>
<keyword evidence="4 6" id="KW-0560">Oxidoreductase</keyword>
<comment type="cofactor">
    <cofactor evidence="1">
        <name>FAD</name>
        <dbReference type="ChEBI" id="CHEBI:57692"/>
    </cofactor>
</comment>
<name>A0ABX1Z170_9BACL</name>
<dbReference type="EMBL" id="WHOC01000048">
    <property type="protein sequence ID" value="NOU86154.1"/>
    <property type="molecule type" value="Genomic_DNA"/>
</dbReference>
<dbReference type="RefSeq" id="WP_171689441.1">
    <property type="nucleotide sequence ID" value="NZ_WHOC01000048.1"/>
</dbReference>
<proteinExistence type="predicted"/>
<dbReference type="InterPro" id="IPR006076">
    <property type="entry name" value="FAD-dep_OxRdtase"/>
</dbReference>
<accession>A0ABX1Z170</accession>
<evidence type="ECO:0000256" key="3">
    <source>
        <dbReference type="ARBA" id="ARBA00022827"/>
    </source>
</evidence>
<dbReference type="Proteomes" id="UP000658690">
    <property type="component" value="Unassembled WGS sequence"/>
</dbReference>
<dbReference type="InterPro" id="IPR045170">
    <property type="entry name" value="MTOX"/>
</dbReference>
<evidence type="ECO:0000256" key="2">
    <source>
        <dbReference type="ARBA" id="ARBA00022630"/>
    </source>
</evidence>
<keyword evidence="3" id="KW-0274">FAD</keyword>
<dbReference type="EC" id="1.5.3.2" evidence="6"/>
<dbReference type="Pfam" id="PF01266">
    <property type="entry name" value="DAO"/>
    <property type="match status" value="1"/>
</dbReference>
<feature type="domain" description="FAD dependent oxidoreductase" evidence="5">
    <location>
        <begin position="6"/>
        <end position="357"/>
    </location>
</feature>
<keyword evidence="2" id="KW-0285">Flavoprotein</keyword>
<dbReference type="SUPFAM" id="SSF54373">
    <property type="entry name" value="FAD-linked reductases, C-terminal domain"/>
    <property type="match status" value="1"/>
</dbReference>
<evidence type="ECO:0000259" key="5">
    <source>
        <dbReference type="Pfam" id="PF01266"/>
    </source>
</evidence>
<dbReference type="NCBIfam" id="NF008425">
    <property type="entry name" value="PRK11259.1"/>
    <property type="match status" value="1"/>
</dbReference>
<evidence type="ECO:0000256" key="4">
    <source>
        <dbReference type="ARBA" id="ARBA00023002"/>
    </source>
</evidence>
<dbReference type="PANTHER" id="PTHR10961:SF7">
    <property type="entry name" value="FAD DEPENDENT OXIDOREDUCTASE DOMAIN-CONTAINING PROTEIN"/>
    <property type="match status" value="1"/>
</dbReference>
<dbReference type="PANTHER" id="PTHR10961">
    <property type="entry name" value="PEROXISOMAL SARCOSINE OXIDASE"/>
    <property type="match status" value="1"/>
</dbReference>
<gene>
    <name evidence="6" type="primary">solA</name>
    <name evidence="6" type="ORF">GC102_10240</name>
</gene>
<dbReference type="GO" id="GO:0050131">
    <property type="term" value="F:N-methyl-L-amino-acid oxidase activity"/>
    <property type="evidence" value="ECO:0007669"/>
    <property type="project" value="UniProtKB-EC"/>
</dbReference>
<protein>
    <submittedName>
        <fullName evidence="6">N-methyl-L-tryptophan oxidase</fullName>
        <ecNumber evidence="6">1.5.3.2</ecNumber>
    </submittedName>
</protein>
<evidence type="ECO:0000313" key="6">
    <source>
        <dbReference type="EMBL" id="NOU86154.1"/>
    </source>
</evidence>
<evidence type="ECO:0000313" key="7">
    <source>
        <dbReference type="Proteomes" id="UP000658690"/>
    </source>
</evidence>
<dbReference type="SUPFAM" id="SSF51905">
    <property type="entry name" value="FAD/NAD(P)-binding domain"/>
    <property type="match status" value="1"/>
</dbReference>
<keyword evidence="7" id="KW-1185">Reference proteome</keyword>
<organism evidence="6 7">
    <name type="scientific">Paenibacillus germinis</name>
    <dbReference type="NCBI Taxonomy" id="2654979"/>
    <lineage>
        <taxon>Bacteria</taxon>
        <taxon>Bacillati</taxon>
        <taxon>Bacillota</taxon>
        <taxon>Bacilli</taxon>
        <taxon>Bacillales</taxon>
        <taxon>Paenibacillaceae</taxon>
        <taxon>Paenibacillus</taxon>
    </lineage>
</organism>